<protein>
    <recommendedName>
        <fullName evidence="8">Deaminated glutathione amidase</fullName>
        <ecNumber evidence="6">3.5.1.128</ecNumber>
    </recommendedName>
    <alternativeName>
        <fullName evidence="7">Kelch domain-containing protein 9</fullName>
    </alternativeName>
    <alternativeName>
        <fullName evidence="9">Nitrilase homolog 1</fullName>
    </alternativeName>
</protein>
<comment type="caution">
    <text evidence="12">The sequence shown here is derived from an EMBL/GenBank/DDBJ whole genome shotgun (WGS) entry which is preliminary data.</text>
</comment>
<feature type="region of interest" description="Disordered" evidence="10">
    <location>
        <begin position="336"/>
        <end position="358"/>
    </location>
</feature>
<dbReference type="PANTHER" id="PTHR47196">
    <property type="entry name" value="KELCH DOMAIN-CONTAINING PROTEIN 9"/>
    <property type="match status" value="1"/>
</dbReference>
<evidence type="ECO:0000256" key="7">
    <source>
        <dbReference type="ARBA" id="ARBA00073370"/>
    </source>
</evidence>
<dbReference type="PANTHER" id="PTHR47196:SF1">
    <property type="entry name" value="KELCH DOMAIN-CONTAINING PROTEIN 9"/>
    <property type="match status" value="1"/>
</dbReference>
<keyword evidence="4" id="KW-0378">Hydrolase</keyword>
<dbReference type="SUPFAM" id="SSF117281">
    <property type="entry name" value="Kelch motif"/>
    <property type="match status" value="2"/>
</dbReference>
<dbReference type="OrthoDB" id="10251809at2759"/>
<dbReference type="PROSITE" id="PS01227">
    <property type="entry name" value="UPF0012"/>
    <property type="match status" value="1"/>
</dbReference>
<dbReference type="Gene3D" id="2.120.10.80">
    <property type="entry name" value="Kelch-type beta propeller"/>
    <property type="match status" value="2"/>
</dbReference>
<sequence length="834" mass="89793">MAGPVGEARGSGWTWRPVARDPLLARAFHSCTELRGRFYLVGGLLAGGAREPSGETVVFDPAGGQVVRVAARGGPRRSHHDAVPVGGRWLCVVGGWDGSRRLATVTALDTDRGVWEAWTAGSGSCPPAGLSSHTCTRISDRELRVAGREGGTRTQRRYGSIYTLRLDPGARTYCYKEEGCHTVSRSGHCAALLQSPGPHPGHQLLLFGGCNSAEPEVAGHWSHGKIKEEPPVAPHLMEKLSKLVSSGQGSRQGPRGLRHHSCSVVGPFAVLFGGETLTRARDTICNDLYIYDTRKSPSLWFHFPCADHGLKRVGHRTCLWNDQLYLVGGFGEDGRTASPQAGSTSLTVRSTSTPPTMRCGGKVGKVASHFSSDLRILAAPASPRGSLAQAHPTLRGGVALTYQSAYSLPGGSAGSSKDPPLSGWPRKCGTGVKVCTATGFPPSSHNDSGPSQLALLHVPWSSPALRTPPPSPCRSRCSCRRDRRSPPSSPPARLPAFAAQHPPALRHVRSRSYRPLSPGTSTSRPQFGSDAADDFGHILILRTMAVSSSSWELPLVAVCQVTSTPDKEQNFKTCAELIREAARLGACLAFLPEAFDFIARDPAETLRLSEPLGGKLLEEYTQLARECGLWLSLGGFHERGQDWEQTQKIYNCHVILNNMGSVVATYRKTHLCDVEIPGQGPMRESNSTIPGPSLKSPISTPAGKIGLAVCYDMRFPELSLALVQAGAEILTYPSAFGSVTGPAHWEVLLRARAIETQCYVVAAAQCGRHHEKRASYGHSMVVDPWGTVVARCSEGPGLCLARIDLNYLQQLRKQLPVFQHRRPDLYGNLGHPLS</sequence>
<dbReference type="Proteomes" id="UP000242450">
    <property type="component" value="Chromosome 20"/>
</dbReference>
<reference evidence="12 13" key="1">
    <citation type="journal article" date="2018" name="Mol. Genet. Genomics">
        <title>The red deer Cervus elaphus genome CerEla1.0: sequencing, annotating, genes, and chromosomes.</title>
        <authorList>
            <person name="Bana N.A."/>
            <person name="Nyiri A."/>
            <person name="Nagy J."/>
            <person name="Frank K."/>
            <person name="Nagy T."/>
            <person name="Steger V."/>
            <person name="Schiller M."/>
            <person name="Lakatos P."/>
            <person name="Sugar L."/>
            <person name="Horn P."/>
            <person name="Barta E."/>
            <person name="Orosz L."/>
        </authorList>
    </citation>
    <scope>NUCLEOTIDE SEQUENCE [LARGE SCALE GENOMIC DNA]</scope>
    <source>
        <strain evidence="12">Hungarian</strain>
    </source>
</reference>
<evidence type="ECO:0000313" key="13">
    <source>
        <dbReference type="Proteomes" id="UP000242450"/>
    </source>
</evidence>
<dbReference type="AlphaFoldDB" id="A0A212CI30"/>
<dbReference type="PROSITE" id="PS50263">
    <property type="entry name" value="CN_HYDROLASE"/>
    <property type="match status" value="1"/>
</dbReference>
<comment type="similarity">
    <text evidence="1">Belongs to the carbon-nitrogen hydrolase superfamily. NIT1/NIT2 family.</text>
</comment>
<feature type="region of interest" description="Disordered" evidence="10">
    <location>
        <begin position="509"/>
        <end position="528"/>
    </location>
</feature>
<dbReference type="InterPro" id="IPR045254">
    <property type="entry name" value="Nit1/2_C-N_Hydrolase"/>
</dbReference>
<dbReference type="CDD" id="cd07572">
    <property type="entry name" value="nit"/>
    <property type="match status" value="1"/>
</dbReference>
<proteinExistence type="inferred from homology"/>
<dbReference type="GO" id="GO:0110050">
    <property type="term" value="F:deaminated glutathione amidase activity"/>
    <property type="evidence" value="ECO:0007669"/>
    <property type="project" value="UniProtKB-EC"/>
</dbReference>
<name>A0A212CI30_CEREH</name>
<feature type="compositionally biased region" description="Polar residues" evidence="10">
    <location>
        <begin position="337"/>
        <end position="355"/>
    </location>
</feature>
<keyword evidence="2" id="KW-0880">Kelch repeat</keyword>
<dbReference type="Gene3D" id="3.60.110.10">
    <property type="entry name" value="Carbon-nitrogen hydrolase"/>
    <property type="match status" value="1"/>
</dbReference>
<dbReference type="InterPro" id="IPR042941">
    <property type="entry name" value="KLDC9"/>
</dbReference>
<evidence type="ECO:0000256" key="8">
    <source>
        <dbReference type="ARBA" id="ARBA00074513"/>
    </source>
</evidence>
<dbReference type="FunFam" id="3.60.110.10:FF:000005">
    <property type="entry name" value="nitrilase homolog 1 isoform X1"/>
    <property type="match status" value="1"/>
</dbReference>
<keyword evidence="13" id="KW-1185">Reference proteome</keyword>
<evidence type="ECO:0000256" key="5">
    <source>
        <dbReference type="ARBA" id="ARBA00064733"/>
    </source>
</evidence>
<dbReference type="EC" id="3.5.1.128" evidence="6"/>
<dbReference type="InterPro" id="IPR036526">
    <property type="entry name" value="C-N_Hydrolase_sf"/>
</dbReference>
<evidence type="ECO:0000259" key="11">
    <source>
        <dbReference type="PROSITE" id="PS50263"/>
    </source>
</evidence>
<accession>A0A212CI30</accession>
<dbReference type="SUPFAM" id="SSF56317">
    <property type="entry name" value="Carbon-nitrogen hydrolase"/>
    <property type="match status" value="1"/>
</dbReference>
<keyword evidence="3" id="KW-0677">Repeat</keyword>
<dbReference type="InterPro" id="IPR015915">
    <property type="entry name" value="Kelch-typ_b-propeller"/>
</dbReference>
<dbReference type="FunFam" id="2.120.10.80:FF:000125">
    <property type="entry name" value="kelch domain-containing protein 9"/>
    <property type="match status" value="1"/>
</dbReference>
<comment type="subunit">
    <text evidence="5">Interacts with CCNA1.</text>
</comment>
<feature type="region of interest" description="Disordered" evidence="10">
    <location>
        <begin position="461"/>
        <end position="504"/>
    </location>
</feature>
<gene>
    <name evidence="12" type="ORF">Celaphus_00001792</name>
</gene>
<evidence type="ECO:0000256" key="10">
    <source>
        <dbReference type="SAM" id="MobiDB-lite"/>
    </source>
</evidence>
<dbReference type="GO" id="GO:0030332">
    <property type="term" value="F:cyclin binding"/>
    <property type="evidence" value="ECO:0007669"/>
    <property type="project" value="TreeGrafter"/>
</dbReference>
<evidence type="ECO:0000256" key="2">
    <source>
        <dbReference type="ARBA" id="ARBA00022441"/>
    </source>
</evidence>
<dbReference type="EMBL" id="MKHE01000020">
    <property type="protein sequence ID" value="OWK05532.1"/>
    <property type="molecule type" value="Genomic_DNA"/>
</dbReference>
<evidence type="ECO:0000256" key="1">
    <source>
        <dbReference type="ARBA" id="ARBA00010613"/>
    </source>
</evidence>
<feature type="domain" description="CN hydrolase" evidence="11">
    <location>
        <begin position="553"/>
        <end position="805"/>
    </location>
</feature>
<evidence type="ECO:0000313" key="12">
    <source>
        <dbReference type="EMBL" id="OWK05532.1"/>
    </source>
</evidence>
<dbReference type="Pfam" id="PF00795">
    <property type="entry name" value="CN_hydrolase"/>
    <property type="match status" value="1"/>
</dbReference>
<dbReference type="InterPro" id="IPR001110">
    <property type="entry name" value="UPF0012_CS"/>
</dbReference>
<organism evidence="12 13">
    <name type="scientific">Cervus elaphus hippelaphus</name>
    <name type="common">European red deer</name>
    <dbReference type="NCBI Taxonomy" id="46360"/>
    <lineage>
        <taxon>Eukaryota</taxon>
        <taxon>Metazoa</taxon>
        <taxon>Chordata</taxon>
        <taxon>Craniata</taxon>
        <taxon>Vertebrata</taxon>
        <taxon>Euteleostomi</taxon>
        <taxon>Mammalia</taxon>
        <taxon>Eutheria</taxon>
        <taxon>Laurasiatheria</taxon>
        <taxon>Artiodactyla</taxon>
        <taxon>Ruminantia</taxon>
        <taxon>Pecora</taxon>
        <taxon>Cervidae</taxon>
        <taxon>Cervinae</taxon>
        <taxon>Cervus</taxon>
    </lineage>
</organism>
<evidence type="ECO:0000256" key="9">
    <source>
        <dbReference type="ARBA" id="ARBA00080297"/>
    </source>
</evidence>
<evidence type="ECO:0000256" key="4">
    <source>
        <dbReference type="ARBA" id="ARBA00022801"/>
    </source>
</evidence>
<evidence type="ECO:0000256" key="6">
    <source>
        <dbReference type="ARBA" id="ARBA00066912"/>
    </source>
</evidence>
<evidence type="ECO:0000256" key="3">
    <source>
        <dbReference type="ARBA" id="ARBA00022737"/>
    </source>
</evidence>
<dbReference type="InterPro" id="IPR003010">
    <property type="entry name" value="C-N_Hydrolase"/>
</dbReference>